<dbReference type="WBParaSite" id="Csp11.Scaffold630.g20882.t1">
    <property type="protein sequence ID" value="Csp11.Scaffold630.g20882.t1"/>
    <property type="gene ID" value="Csp11.Scaffold630.g20882"/>
</dbReference>
<sequence>MLIFILLTILLVDDAKGTTIPSTQPSTIPPTTVPMTSTVIPFPKSSKAAPTVIPSLTSPEAISTVIPYPEFTKAASTVSLKPLKAIVIPPSSSKPSVKTATVIPPENSTTFEEFLNSPFNSTFSSAGYYSNPKFIAVVFVFI</sequence>
<protein>
    <submittedName>
        <fullName evidence="3">Flocculation protein FLO11-like</fullName>
    </submittedName>
</protein>
<feature type="signal peptide" evidence="1">
    <location>
        <begin position="1"/>
        <end position="17"/>
    </location>
</feature>
<accession>A0A1I7UZG0</accession>
<evidence type="ECO:0000313" key="3">
    <source>
        <dbReference type="WBParaSite" id="Csp11.Scaffold630.g20882.t1"/>
    </source>
</evidence>
<name>A0A1I7UZG0_9PELO</name>
<keyword evidence="2" id="KW-1185">Reference proteome</keyword>
<dbReference type="AlphaFoldDB" id="A0A1I7UZG0"/>
<organism evidence="2 3">
    <name type="scientific">Caenorhabditis tropicalis</name>
    <dbReference type="NCBI Taxonomy" id="1561998"/>
    <lineage>
        <taxon>Eukaryota</taxon>
        <taxon>Metazoa</taxon>
        <taxon>Ecdysozoa</taxon>
        <taxon>Nematoda</taxon>
        <taxon>Chromadorea</taxon>
        <taxon>Rhabditida</taxon>
        <taxon>Rhabditina</taxon>
        <taxon>Rhabditomorpha</taxon>
        <taxon>Rhabditoidea</taxon>
        <taxon>Rhabditidae</taxon>
        <taxon>Peloderinae</taxon>
        <taxon>Caenorhabditis</taxon>
    </lineage>
</organism>
<keyword evidence="1" id="KW-0732">Signal</keyword>
<evidence type="ECO:0000313" key="2">
    <source>
        <dbReference type="Proteomes" id="UP000095282"/>
    </source>
</evidence>
<reference evidence="3" key="1">
    <citation type="submission" date="2016-11" db="UniProtKB">
        <authorList>
            <consortium name="WormBaseParasite"/>
        </authorList>
    </citation>
    <scope>IDENTIFICATION</scope>
</reference>
<evidence type="ECO:0000256" key="1">
    <source>
        <dbReference type="SAM" id="SignalP"/>
    </source>
</evidence>
<dbReference type="Proteomes" id="UP000095282">
    <property type="component" value="Unplaced"/>
</dbReference>
<proteinExistence type="predicted"/>
<feature type="chain" id="PRO_5009309609" evidence="1">
    <location>
        <begin position="18"/>
        <end position="142"/>
    </location>
</feature>